<dbReference type="EMBL" id="PHUJ01000003">
    <property type="protein sequence ID" value="PKB33816.1"/>
    <property type="molecule type" value="Genomic_DNA"/>
</dbReference>
<dbReference type="AlphaFoldDB" id="A0A852VWD3"/>
<feature type="domain" description="Thioesterase" evidence="3">
    <location>
        <begin position="49"/>
        <end position="126"/>
    </location>
</feature>
<dbReference type="GO" id="GO:0005829">
    <property type="term" value="C:cytosol"/>
    <property type="evidence" value="ECO:0007669"/>
    <property type="project" value="TreeGrafter"/>
</dbReference>
<evidence type="ECO:0000259" key="3">
    <source>
        <dbReference type="Pfam" id="PF03061"/>
    </source>
</evidence>
<protein>
    <submittedName>
        <fullName evidence="4">Uncharacterized protein (TIGR00369 family)</fullName>
    </submittedName>
</protein>
<organism evidence="4 7">
    <name type="scientific">Pseudonocardia alni</name>
    <name type="common">Amycolata alni</name>
    <dbReference type="NCBI Taxonomy" id="33907"/>
    <lineage>
        <taxon>Bacteria</taxon>
        <taxon>Bacillati</taxon>
        <taxon>Actinomycetota</taxon>
        <taxon>Actinomycetes</taxon>
        <taxon>Pseudonocardiales</taxon>
        <taxon>Pseudonocardiaceae</taxon>
        <taxon>Pseudonocardia</taxon>
    </lineage>
</organism>
<dbReference type="InterPro" id="IPR029069">
    <property type="entry name" value="HotDog_dom_sf"/>
</dbReference>
<keyword evidence="7" id="KW-1185">Reference proteome</keyword>
<dbReference type="PANTHER" id="PTHR43240:SF5">
    <property type="entry name" value="1,4-DIHYDROXY-2-NAPHTHOYL-COA THIOESTERASE 1"/>
    <property type="match status" value="1"/>
</dbReference>
<dbReference type="EMBL" id="JACCCZ010000001">
    <property type="protein sequence ID" value="NYG00409.1"/>
    <property type="molecule type" value="Genomic_DNA"/>
</dbReference>
<dbReference type="GeneID" id="98050514"/>
<sequence length="142" mass="15224">MPITPDQLPELSSEHADEQLTDRMGIEILEADLDEVVGRMPVAGNRQPYGLLHGGASGVLAETLGSTLSALHALPERFPVGLELACTHHRSATSGWVTGTARPIHVGRSTSTTEIVLVDDDGRRVCTAKLTCLHRDTRPPVT</sequence>
<evidence type="ECO:0000313" key="5">
    <source>
        <dbReference type="EMBL" id="PKB33816.1"/>
    </source>
</evidence>
<dbReference type="RefSeq" id="WP_073576985.1">
    <property type="nucleotide sequence ID" value="NZ_BAAAJZ010000005.1"/>
</dbReference>
<evidence type="ECO:0000313" key="4">
    <source>
        <dbReference type="EMBL" id="NYG00409.1"/>
    </source>
</evidence>
<evidence type="ECO:0000256" key="1">
    <source>
        <dbReference type="ARBA" id="ARBA00008324"/>
    </source>
</evidence>
<dbReference type="SUPFAM" id="SSF54637">
    <property type="entry name" value="Thioesterase/thiol ester dehydrase-isomerase"/>
    <property type="match status" value="1"/>
</dbReference>
<evidence type="ECO:0000256" key="2">
    <source>
        <dbReference type="ARBA" id="ARBA00022801"/>
    </source>
</evidence>
<dbReference type="NCBIfam" id="TIGR00369">
    <property type="entry name" value="unchar_dom_1"/>
    <property type="match status" value="1"/>
</dbReference>
<comment type="caution">
    <text evidence="4">The sequence shown here is derived from an EMBL/GenBank/DDBJ whole genome shotgun (WGS) entry which is preliminary data.</text>
</comment>
<reference evidence="4 7" key="1">
    <citation type="submission" date="2020-07" db="EMBL/GenBank/DDBJ databases">
        <title>Sequencing the genomes of 1000 actinobacteria strains.</title>
        <authorList>
            <person name="Klenk H.-P."/>
        </authorList>
    </citation>
    <scope>NUCLEOTIDE SEQUENCE [LARGE SCALE GENOMIC DNA]</scope>
    <source>
        <strain evidence="5 6">DSM 44104</strain>
        <strain evidence="4 7">DSM 44749</strain>
    </source>
</reference>
<keyword evidence="2" id="KW-0378">Hydrolase</keyword>
<dbReference type="CDD" id="cd03443">
    <property type="entry name" value="PaaI_thioesterase"/>
    <property type="match status" value="1"/>
</dbReference>
<accession>A0AA44ZSA0</accession>
<accession>A0A852VWD3</accession>
<evidence type="ECO:0000313" key="6">
    <source>
        <dbReference type="Proteomes" id="UP000232453"/>
    </source>
</evidence>
<dbReference type="Proteomes" id="UP000549695">
    <property type="component" value="Unassembled WGS sequence"/>
</dbReference>
<evidence type="ECO:0000313" key="7">
    <source>
        <dbReference type="Proteomes" id="UP000549695"/>
    </source>
</evidence>
<gene>
    <name evidence="5" type="ORF">ATL51_5584</name>
    <name evidence="4" type="ORF">HDA37_000694</name>
</gene>
<dbReference type="Pfam" id="PF03061">
    <property type="entry name" value="4HBT"/>
    <property type="match status" value="1"/>
</dbReference>
<dbReference type="InterPro" id="IPR003736">
    <property type="entry name" value="PAAI_dom"/>
</dbReference>
<proteinExistence type="inferred from homology"/>
<dbReference type="InterPro" id="IPR006683">
    <property type="entry name" value="Thioestr_dom"/>
</dbReference>
<name>A0A852VWD3_PSEA5</name>
<dbReference type="GO" id="GO:0061522">
    <property type="term" value="F:1,4-dihydroxy-2-naphthoyl-CoA thioesterase activity"/>
    <property type="evidence" value="ECO:0007669"/>
    <property type="project" value="TreeGrafter"/>
</dbReference>
<dbReference type="PANTHER" id="PTHR43240">
    <property type="entry name" value="1,4-DIHYDROXY-2-NAPHTHOYL-COA THIOESTERASE 1"/>
    <property type="match status" value="1"/>
</dbReference>
<dbReference type="Gene3D" id="3.10.129.10">
    <property type="entry name" value="Hotdog Thioesterase"/>
    <property type="match status" value="1"/>
</dbReference>
<comment type="similarity">
    <text evidence="1">Belongs to the thioesterase PaaI family.</text>
</comment>
<dbReference type="Proteomes" id="UP000232453">
    <property type="component" value="Unassembled WGS sequence"/>
</dbReference>